<evidence type="ECO:0000313" key="2">
    <source>
        <dbReference type="EMBL" id="TQK75976.1"/>
    </source>
</evidence>
<gene>
    <name evidence="2" type="ORF">FB389_0620</name>
</gene>
<evidence type="ECO:0000259" key="1">
    <source>
        <dbReference type="Pfam" id="PF13460"/>
    </source>
</evidence>
<dbReference type="Gene3D" id="3.40.50.720">
    <property type="entry name" value="NAD(P)-binding Rossmann-like Domain"/>
    <property type="match status" value="1"/>
</dbReference>
<comment type="caution">
    <text evidence="2">The sequence shown here is derived from an EMBL/GenBank/DDBJ whole genome shotgun (WGS) entry which is preliminary data.</text>
</comment>
<keyword evidence="3" id="KW-1185">Reference proteome</keyword>
<proteinExistence type="predicted"/>
<dbReference type="EMBL" id="VFNV01000001">
    <property type="protein sequence ID" value="TQK75976.1"/>
    <property type="molecule type" value="Genomic_DNA"/>
</dbReference>
<dbReference type="PANTHER" id="PTHR15020:SF50">
    <property type="entry name" value="UPF0659 PROTEIN YMR090W"/>
    <property type="match status" value="1"/>
</dbReference>
<name>A0A542SMX1_9MICO</name>
<protein>
    <submittedName>
        <fullName evidence="2">Putative NADH-flavin reductase</fullName>
    </submittedName>
</protein>
<accession>A0A542SMX1</accession>
<dbReference type="InterPro" id="IPR036291">
    <property type="entry name" value="NAD(P)-bd_dom_sf"/>
</dbReference>
<dbReference type="SUPFAM" id="SSF51735">
    <property type="entry name" value="NAD(P)-binding Rossmann-fold domains"/>
    <property type="match status" value="1"/>
</dbReference>
<dbReference type="Pfam" id="PF13460">
    <property type="entry name" value="NAD_binding_10"/>
    <property type="match status" value="1"/>
</dbReference>
<dbReference type="AlphaFoldDB" id="A0A542SMX1"/>
<dbReference type="PANTHER" id="PTHR15020">
    <property type="entry name" value="FLAVIN REDUCTASE-RELATED"/>
    <property type="match status" value="1"/>
</dbReference>
<sequence length="238" mass="24278">MVSAVRAVAGGHTAAAMRVVSVAMKVVIIGGHGKVALLLARALADRGQRVVSAVRNPLHVADVERVGATGVLLDIENASLGEVTETVRGADVVVFAAGAGAGSGAERKWSVDRDGAMLAADASEIAGVARLIVVSAMGADLADPGSTDVFQIYLRAKAEADASVRARDLAWTIVRPGRLTDGAATGRITLGQDLARGEITRADVADLLCELAVTGHGERRQFDVVSGETPIAQAAAAV</sequence>
<feature type="domain" description="NAD(P)-binding" evidence="1">
    <location>
        <begin position="30"/>
        <end position="211"/>
    </location>
</feature>
<evidence type="ECO:0000313" key="3">
    <source>
        <dbReference type="Proteomes" id="UP000316181"/>
    </source>
</evidence>
<dbReference type="Proteomes" id="UP000316181">
    <property type="component" value="Unassembled WGS sequence"/>
</dbReference>
<organism evidence="2 3">
    <name type="scientific">Rarobacter incanus</name>
    <dbReference type="NCBI Taxonomy" id="153494"/>
    <lineage>
        <taxon>Bacteria</taxon>
        <taxon>Bacillati</taxon>
        <taxon>Actinomycetota</taxon>
        <taxon>Actinomycetes</taxon>
        <taxon>Micrococcales</taxon>
        <taxon>Rarobacteraceae</taxon>
        <taxon>Rarobacter</taxon>
    </lineage>
</organism>
<dbReference type="InterPro" id="IPR016040">
    <property type="entry name" value="NAD(P)-bd_dom"/>
</dbReference>
<reference evidence="2 3" key="1">
    <citation type="submission" date="2019-06" db="EMBL/GenBank/DDBJ databases">
        <title>Sequencing the genomes of 1000 actinobacteria strains.</title>
        <authorList>
            <person name="Klenk H.-P."/>
        </authorList>
    </citation>
    <scope>NUCLEOTIDE SEQUENCE [LARGE SCALE GENOMIC DNA]</scope>
    <source>
        <strain evidence="2 3">DSM 10596</strain>
    </source>
</reference>